<reference evidence="6" key="1">
    <citation type="submission" date="2015-09" db="EMBL/GenBank/DDBJ databases">
        <authorList>
            <person name="Daims H."/>
        </authorList>
    </citation>
    <scope>NUCLEOTIDE SEQUENCE [LARGE SCALE GENOMIC DNA]</scope>
</reference>
<organism evidence="5 6">
    <name type="scientific">Candidatus Nitrospira inopinata</name>
    <dbReference type="NCBI Taxonomy" id="1715989"/>
    <lineage>
        <taxon>Bacteria</taxon>
        <taxon>Pseudomonadati</taxon>
        <taxon>Nitrospirota</taxon>
        <taxon>Nitrospiria</taxon>
        <taxon>Nitrospirales</taxon>
        <taxon>Nitrospiraceae</taxon>
        <taxon>Nitrospira</taxon>
    </lineage>
</organism>
<dbReference type="KEGG" id="nio:NITINOP_2343"/>
<dbReference type="InterPro" id="IPR004846">
    <property type="entry name" value="T2SS/T3SS_dom"/>
</dbReference>
<evidence type="ECO:0000313" key="5">
    <source>
        <dbReference type="EMBL" id="CUQ67315.1"/>
    </source>
</evidence>
<gene>
    <name evidence="5" type="ORF">NITINOP_2343</name>
</gene>
<evidence type="ECO:0000313" key="6">
    <source>
        <dbReference type="Proteomes" id="UP000066284"/>
    </source>
</evidence>
<dbReference type="AlphaFoldDB" id="A0A0S4KS96"/>
<protein>
    <submittedName>
        <fullName evidence="5">Putative Type II and III secretion system protein</fullName>
    </submittedName>
</protein>
<evidence type="ECO:0000256" key="2">
    <source>
        <dbReference type="SAM" id="MobiDB-lite"/>
    </source>
</evidence>
<evidence type="ECO:0000256" key="1">
    <source>
        <dbReference type="RuleBase" id="RU004003"/>
    </source>
</evidence>
<dbReference type="GO" id="GO:0015627">
    <property type="term" value="C:type II protein secretion system complex"/>
    <property type="evidence" value="ECO:0007669"/>
    <property type="project" value="TreeGrafter"/>
</dbReference>
<dbReference type="Proteomes" id="UP000066284">
    <property type="component" value="Chromosome 1"/>
</dbReference>
<dbReference type="STRING" id="1715989.NITINOP_2343"/>
<name>A0A0S4KS96_9BACT</name>
<feature type="domain" description="Type II/III secretion system secretin-like" evidence="3">
    <location>
        <begin position="451"/>
        <end position="626"/>
    </location>
</feature>
<sequence>MTVETDKPESTTLTIVKSHHRRLVMKEDIVRMAVGDTEIVSAELVTNRELLLLGAEAGRTTLLVWLKSGQLKHYLVIVERDLSVLHAALHHIHPSIGARMAPDRDAVLLTGLVPDASYSVAAEAVARDYLKAGQAGGGKKGKARAFVKGIGKAGTAGSGASSSSDTEMEGEASATNETARIDAEVEPTAAVINLIRVEQLPLTPEEKIKEAIQSIGGKSVTVRRILHGNTRDDQRDVFVLEGTAPNQVAVARILHVAAHVITGEATGEDDLKVLADESGGLTSRRAAQAGMGTVQQGMGGGGGAMVGVGQLGQVLQGGGGALRQIRQLQNLIGKNLGRAKIVSAAKGRLLSFITVKDLPQVRLNVRLYELNRNKLLTYNSDLMAIAGTFSQGRLNPAPNAIPFQGPEAARVGPDRISFQNVLSFLNGTLGNTAQLKAGQFALQAVFSLLNRLNITRTLSSPSMTVLSGELATFTVGGEVPVPQLFSPIIGGGNVQLPPGVFSTVELVPFGITLGIRPLVGDDDSITLDIVPSVTSPDPSLTLSLKETTGANQLTTAFRVRSFMTHAKVNDGEGLLMAGLLARDRTDDQLYPPGLGDLPGVEWLVRNFARRDDQQELVVVINPVIIREPNPTVNLWEFPQPHELPLMRRVGSADRPVALSSKEGSIP</sequence>
<evidence type="ECO:0000259" key="4">
    <source>
        <dbReference type="Pfam" id="PF13629"/>
    </source>
</evidence>
<comment type="similarity">
    <text evidence="1">Belongs to the bacterial secretin family.</text>
</comment>
<proteinExistence type="inferred from homology"/>
<dbReference type="Pfam" id="PF00263">
    <property type="entry name" value="Secretin"/>
    <property type="match status" value="1"/>
</dbReference>
<dbReference type="InterPro" id="IPR050810">
    <property type="entry name" value="Bact_Secretion_Sys_Channel"/>
</dbReference>
<dbReference type="GO" id="GO:0009306">
    <property type="term" value="P:protein secretion"/>
    <property type="evidence" value="ECO:0007669"/>
    <property type="project" value="InterPro"/>
</dbReference>
<accession>A0A0S4KS96</accession>
<feature type="region of interest" description="Disordered" evidence="2">
    <location>
        <begin position="152"/>
        <end position="180"/>
    </location>
</feature>
<dbReference type="RefSeq" id="WP_062485548.1">
    <property type="nucleotide sequence ID" value="NZ_LN885086.1"/>
</dbReference>
<keyword evidence="6" id="KW-1185">Reference proteome</keyword>
<dbReference type="PANTHER" id="PTHR30332:SF17">
    <property type="entry name" value="TYPE IV PILIATION SYSTEM PROTEIN DR_0774-RELATED"/>
    <property type="match status" value="1"/>
</dbReference>
<dbReference type="InterPro" id="IPR032789">
    <property type="entry name" value="T2SS-T3SS_pil_N"/>
</dbReference>
<dbReference type="PANTHER" id="PTHR30332">
    <property type="entry name" value="PROBABLE GENERAL SECRETION PATHWAY PROTEIN D"/>
    <property type="match status" value="1"/>
</dbReference>
<dbReference type="Pfam" id="PF13629">
    <property type="entry name" value="T2SS-T3SS_pil_N"/>
    <property type="match status" value="1"/>
</dbReference>
<dbReference type="EMBL" id="LN885086">
    <property type="protein sequence ID" value="CUQ67315.1"/>
    <property type="molecule type" value="Genomic_DNA"/>
</dbReference>
<feature type="domain" description="Pilus formation protein N-terminal" evidence="4">
    <location>
        <begin position="10"/>
        <end position="78"/>
    </location>
</feature>
<evidence type="ECO:0000259" key="3">
    <source>
        <dbReference type="Pfam" id="PF00263"/>
    </source>
</evidence>